<dbReference type="InterPro" id="IPR036188">
    <property type="entry name" value="FAD/NAD-bd_sf"/>
</dbReference>
<keyword evidence="4" id="KW-0521">NADP</keyword>
<evidence type="ECO:0000256" key="2">
    <source>
        <dbReference type="ARBA" id="ARBA00022630"/>
    </source>
</evidence>
<dbReference type="GO" id="GO:0004499">
    <property type="term" value="F:N,N-dimethylaniline monooxygenase activity"/>
    <property type="evidence" value="ECO:0007669"/>
    <property type="project" value="InterPro"/>
</dbReference>
<proteinExistence type="inferred from homology"/>
<organism evidence="7 8">
    <name type="scientific">Caerostris extrusa</name>
    <name type="common">Bark spider</name>
    <name type="synonym">Caerostris bankana</name>
    <dbReference type="NCBI Taxonomy" id="172846"/>
    <lineage>
        <taxon>Eukaryota</taxon>
        <taxon>Metazoa</taxon>
        <taxon>Ecdysozoa</taxon>
        <taxon>Arthropoda</taxon>
        <taxon>Chelicerata</taxon>
        <taxon>Arachnida</taxon>
        <taxon>Araneae</taxon>
        <taxon>Araneomorphae</taxon>
        <taxon>Entelegynae</taxon>
        <taxon>Araneoidea</taxon>
        <taxon>Araneidae</taxon>
        <taxon>Caerostris</taxon>
    </lineage>
</organism>
<evidence type="ECO:0000313" key="7">
    <source>
        <dbReference type="EMBL" id="GIY48607.1"/>
    </source>
</evidence>
<dbReference type="GO" id="GO:0050660">
    <property type="term" value="F:flavin adenine dinucleotide binding"/>
    <property type="evidence" value="ECO:0007669"/>
    <property type="project" value="InterPro"/>
</dbReference>
<dbReference type="SUPFAM" id="SSF51905">
    <property type="entry name" value="FAD/NAD(P)-binding domain"/>
    <property type="match status" value="1"/>
</dbReference>
<evidence type="ECO:0000313" key="8">
    <source>
        <dbReference type="Proteomes" id="UP001054945"/>
    </source>
</evidence>
<evidence type="ECO:0000256" key="1">
    <source>
        <dbReference type="ARBA" id="ARBA00009183"/>
    </source>
</evidence>
<comment type="similarity">
    <text evidence="1 6">Belongs to the FMO family.</text>
</comment>
<dbReference type="InterPro" id="IPR020946">
    <property type="entry name" value="Flavin_mOase-like"/>
</dbReference>
<gene>
    <name evidence="7" type="primary">Fmo5</name>
    <name evidence="7" type="ORF">CEXT_258361</name>
</gene>
<evidence type="ECO:0000256" key="3">
    <source>
        <dbReference type="ARBA" id="ARBA00022827"/>
    </source>
</evidence>
<keyword evidence="3 6" id="KW-0274">FAD</keyword>
<dbReference type="EMBL" id="BPLR01011734">
    <property type="protein sequence ID" value="GIY48607.1"/>
    <property type="molecule type" value="Genomic_DNA"/>
</dbReference>
<dbReference type="Pfam" id="PF00743">
    <property type="entry name" value="FMO-like"/>
    <property type="match status" value="2"/>
</dbReference>
<evidence type="ECO:0000256" key="5">
    <source>
        <dbReference type="ARBA" id="ARBA00023002"/>
    </source>
</evidence>
<dbReference type="GO" id="GO:0050661">
    <property type="term" value="F:NADP binding"/>
    <property type="evidence" value="ECO:0007669"/>
    <property type="project" value="InterPro"/>
</dbReference>
<dbReference type="EC" id="1.-.-.-" evidence="6"/>
<dbReference type="InterPro" id="IPR000960">
    <property type="entry name" value="Flavin_mOase"/>
</dbReference>
<dbReference type="Proteomes" id="UP001054945">
    <property type="component" value="Unassembled WGS sequence"/>
</dbReference>
<keyword evidence="8" id="KW-1185">Reference proteome</keyword>
<protein>
    <recommendedName>
        <fullName evidence="6">Flavin-containing monooxygenase</fullName>
        <ecNumber evidence="6">1.-.-.-</ecNumber>
    </recommendedName>
</protein>
<evidence type="ECO:0000256" key="4">
    <source>
        <dbReference type="ARBA" id="ARBA00022857"/>
    </source>
</evidence>
<accession>A0AAV4TTI6</accession>
<dbReference type="InterPro" id="IPR050346">
    <property type="entry name" value="FMO-like"/>
</dbReference>
<dbReference type="Gene3D" id="3.50.50.60">
    <property type="entry name" value="FAD/NAD(P)-binding domain"/>
    <property type="match status" value="2"/>
</dbReference>
<keyword evidence="5 6" id="KW-0560">Oxidoreductase</keyword>
<dbReference type="PRINTS" id="PR00370">
    <property type="entry name" value="FMOXYGENASE"/>
</dbReference>
<sequence length="199" mass="22520">MIAVIGAGSTGLTAIKACKEEGIDVICFEKSDSISGLWHYRDERSKYPSVMKSTVINTHKEMSAFSDFPPPSEFPNYMHNSQVDQYLHMYAEKFELFSHIRFNHEVINVSKFQDYDATGRWKITIKTLPEQEIFDEIYDGVMTADSFKDLNVLVIGIGNSGVDAAVELSNVAKQVYLSTRRGSWVYGDVDHMDCHLICS</sequence>
<dbReference type="PANTHER" id="PTHR23023">
    <property type="entry name" value="DIMETHYLANILINE MONOOXYGENASE"/>
    <property type="match status" value="1"/>
</dbReference>
<evidence type="ECO:0000256" key="6">
    <source>
        <dbReference type="RuleBase" id="RU361177"/>
    </source>
</evidence>
<comment type="caution">
    <text evidence="7">The sequence shown here is derived from an EMBL/GenBank/DDBJ whole genome shotgun (WGS) entry which is preliminary data.</text>
</comment>
<keyword evidence="2 6" id="KW-0285">Flavoprotein</keyword>
<dbReference type="AlphaFoldDB" id="A0AAV4TTI6"/>
<name>A0AAV4TTI6_CAEEX</name>
<comment type="cofactor">
    <cofactor evidence="6">
        <name>FAD</name>
        <dbReference type="ChEBI" id="CHEBI:57692"/>
    </cofactor>
</comment>
<keyword evidence="6 7" id="KW-0503">Monooxygenase</keyword>
<reference evidence="7 8" key="1">
    <citation type="submission" date="2021-06" db="EMBL/GenBank/DDBJ databases">
        <title>Caerostris extrusa draft genome.</title>
        <authorList>
            <person name="Kono N."/>
            <person name="Arakawa K."/>
        </authorList>
    </citation>
    <scope>NUCLEOTIDE SEQUENCE [LARGE SCALE GENOMIC DNA]</scope>
</reference>